<accession>A0A2H3KMJ3</accession>
<dbReference type="RefSeq" id="WP_097652189.1">
    <property type="nucleotide sequence ID" value="NZ_LYXE01000078.1"/>
</dbReference>
<proteinExistence type="predicted"/>
<dbReference type="Pfam" id="PF01170">
    <property type="entry name" value="UPF0020"/>
    <property type="match status" value="1"/>
</dbReference>
<reference evidence="2 3" key="1">
    <citation type="submission" date="2016-05" db="EMBL/GenBank/DDBJ databases">
        <authorList>
            <person name="Lavstsen T."/>
            <person name="Jespersen J.S."/>
        </authorList>
    </citation>
    <scope>NUCLEOTIDE SEQUENCE [LARGE SCALE GENOMIC DNA]</scope>
    <source>
        <strain evidence="2 3">B7-9</strain>
    </source>
</reference>
<comment type="caution">
    <text evidence="2">The sequence shown here is derived from an EMBL/GenBank/DDBJ whole genome shotgun (WGS) entry which is preliminary data.</text>
</comment>
<name>A0A2H3KMJ3_9CHLR</name>
<dbReference type="Proteomes" id="UP000220922">
    <property type="component" value="Unassembled WGS sequence"/>
</dbReference>
<dbReference type="SUPFAM" id="SSF53335">
    <property type="entry name" value="S-adenosyl-L-methionine-dependent methyltransferases"/>
    <property type="match status" value="1"/>
</dbReference>
<evidence type="ECO:0000313" key="2">
    <source>
        <dbReference type="EMBL" id="PDV99270.1"/>
    </source>
</evidence>
<protein>
    <submittedName>
        <fullName evidence="2">RNA methyltransferase</fullName>
    </submittedName>
</protein>
<dbReference type="CDD" id="cd02440">
    <property type="entry name" value="AdoMet_MTases"/>
    <property type="match status" value="1"/>
</dbReference>
<dbReference type="AlphaFoldDB" id="A0A2H3KMJ3"/>
<keyword evidence="2" id="KW-0489">Methyltransferase</keyword>
<organism evidence="2 3">
    <name type="scientific">Candidatus Chloroploca asiatica</name>
    <dbReference type="NCBI Taxonomy" id="1506545"/>
    <lineage>
        <taxon>Bacteria</taxon>
        <taxon>Bacillati</taxon>
        <taxon>Chloroflexota</taxon>
        <taxon>Chloroflexia</taxon>
        <taxon>Chloroflexales</taxon>
        <taxon>Chloroflexineae</taxon>
        <taxon>Oscillochloridaceae</taxon>
        <taxon>Candidatus Chloroploca</taxon>
    </lineage>
</organism>
<feature type="domain" description="Ribosomal RNA large subunit methyltransferase K/L-like methyltransferase" evidence="1">
    <location>
        <begin position="162"/>
        <end position="333"/>
    </location>
</feature>
<dbReference type="InterPro" id="IPR000241">
    <property type="entry name" value="RlmKL-like_Mtase"/>
</dbReference>
<dbReference type="PANTHER" id="PTHR14911:SF13">
    <property type="entry name" value="TRNA (GUANINE(6)-N2)-METHYLTRANSFERASE THUMP3"/>
    <property type="match status" value="1"/>
</dbReference>
<keyword evidence="2" id="KW-0808">Transferase</keyword>
<dbReference type="PANTHER" id="PTHR14911">
    <property type="entry name" value="THUMP DOMAIN-CONTAINING"/>
    <property type="match status" value="1"/>
</dbReference>
<dbReference type="EMBL" id="LYXE01000078">
    <property type="protein sequence ID" value="PDV99270.1"/>
    <property type="molecule type" value="Genomic_DNA"/>
</dbReference>
<dbReference type="InterPro" id="IPR029063">
    <property type="entry name" value="SAM-dependent_MTases_sf"/>
</dbReference>
<dbReference type="Gene3D" id="3.40.50.150">
    <property type="entry name" value="Vaccinia Virus protein VP39"/>
    <property type="match status" value="1"/>
</dbReference>
<gene>
    <name evidence="2" type="ORF">A9Q02_12985</name>
</gene>
<keyword evidence="3" id="KW-1185">Reference proteome</keyword>
<dbReference type="GO" id="GO:0030488">
    <property type="term" value="P:tRNA methylation"/>
    <property type="evidence" value="ECO:0007669"/>
    <property type="project" value="TreeGrafter"/>
</dbReference>
<evidence type="ECO:0000313" key="3">
    <source>
        <dbReference type="Proteomes" id="UP000220922"/>
    </source>
</evidence>
<dbReference type="OrthoDB" id="9791556at2"/>
<sequence length="346" mass="37961">MPYHLEVVVAAGLESLAREEIQRLGRGARLAPGQTPGVLTVHYDGPLQRLFTLRLATSVYLVKHFPIPRPRALLGDQHLRTAVGLAETALNLHPRGSFQTLYLSAAGAESSVLARLKDELSGSLGLQRGQDDGDLLLRLRRGTGGQGWDLLVRLTPRPLATRAWRVCNREGALNGPVAHAMALLTRPAPDDLYLNLGCGSGTLLIERLQLGRAQRAIGCDINSEALACTRTNLEAAGLSDRCEITPWDARKLPLPDGSVDVITADLPFGHLVGSHNENLDLYPALLQEAARVARPHARCALLSHEVRLMERLLATMTTWRLIENLRVDLGGLYPRIFLLRRTNQRV</sequence>
<dbReference type="GO" id="GO:0016423">
    <property type="term" value="F:tRNA (guanine) methyltransferase activity"/>
    <property type="evidence" value="ECO:0007669"/>
    <property type="project" value="TreeGrafter"/>
</dbReference>
<evidence type="ECO:0000259" key="1">
    <source>
        <dbReference type="Pfam" id="PF01170"/>
    </source>
</evidence>